<dbReference type="Pfam" id="PF12680">
    <property type="entry name" value="SnoaL_2"/>
    <property type="match status" value="1"/>
</dbReference>
<evidence type="ECO:0000259" key="1">
    <source>
        <dbReference type="Pfam" id="PF12680"/>
    </source>
</evidence>
<evidence type="ECO:0000313" key="3">
    <source>
        <dbReference type="Proteomes" id="UP001285855"/>
    </source>
</evidence>
<dbReference type="Proteomes" id="UP001285855">
    <property type="component" value="Unassembled WGS sequence"/>
</dbReference>
<accession>A0ABU5EJK6</accession>
<comment type="caution">
    <text evidence="2">The sequence shown here is derived from an EMBL/GenBank/DDBJ whole genome shotgun (WGS) entry which is preliminary data.</text>
</comment>
<evidence type="ECO:0000313" key="2">
    <source>
        <dbReference type="EMBL" id="MDY2586540.1"/>
    </source>
</evidence>
<dbReference type="RefSeq" id="WP_320554913.1">
    <property type="nucleotide sequence ID" value="NZ_JAXDAE010000003.1"/>
</dbReference>
<dbReference type="InterPro" id="IPR032710">
    <property type="entry name" value="NTF2-like_dom_sf"/>
</dbReference>
<sequence length="154" mass="18071">MKYLIEAFYDAFKNLDGKKMASFYHKDIIFEDPAFGIIEGNRAKAMWQMLCESQKGKNFRVEASDITENTAHWEAFYIFSRTGKKVHNKIDAQFEFKDGLIIKHIDTFNLHHWAKQAMGFKGWLLGNSSFFKRKLQSQTNYLLDGYINEKKLPV</sequence>
<keyword evidence="3" id="KW-1185">Reference proteome</keyword>
<organism evidence="2 3">
    <name type="scientific">Winogradskyella aquimaris</name>
    <dbReference type="NCBI Taxonomy" id="864074"/>
    <lineage>
        <taxon>Bacteria</taxon>
        <taxon>Pseudomonadati</taxon>
        <taxon>Bacteroidota</taxon>
        <taxon>Flavobacteriia</taxon>
        <taxon>Flavobacteriales</taxon>
        <taxon>Flavobacteriaceae</taxon>
        <taxon>Winogradskyella</taxon>
    </lineage>
</organism>
<reference evidence="2 3" key="1">
    <citation type="submission" date="2023-11" db="EMBL/GenBank/DDBJ databases">
        <title>Winogradskyella pelagius sp. nov., isolated from coastal sediment.</title>
        <authorList>
            <person name="Li F."/>
        </authorList>
    </citation>
    <scope>NUCLEOTIDE SEQUENCE [LARGE SCALE GENOMIC DNA]</scope>
    <source>
        <strain evidence="2 3">KCTC 23502</strain>
    </source>
</reference>
<dbReference type="InterPro" id="IPR037401">
    <property type="entry name" value="SnoaL-like"/>
</dbReference>
<dbReference type="EMBL" id="JAXDAE010000003">
    <property type="protein sequence ID" value="MDY2586540.1"/>
    <property type="molecule type" value="Genomic_DNA"/>
</dbReference>
<proteinExistence type="predicted"/>
<gene>
    <name evidence="2" type="ORF">SNF14_04280</name>
</gene>
<dbReference type="Gene3D" id="3.10.450.50">
    <property type="match status" value="1"/>
</dbReference>
<protein>
    <submittedName>
        <fullName evidence="2">Nuclear transport factor 2 family protein</fullName>
    </submittedName>
</protein>
<name>A0ABU5EJK6_9FLAO</name>
<dbReference type="SUPFAM" id="SSF54427">
    <property type="entry name" value="NTF2-like"/>
    <property type="match status" value="1"/>
</dbReference>
<feature type="domain" description="SnoaL-like" evidence="1">
    <location>
        <begin position="5"/>
        <end position="104"/>
    </location>
</feature>